<dbReference type="PANTHER" id="PTHR43422">
    <property type="entry name" value="THIAMINE THIAZOLE SYNTHASE"/>
    <property type="match status" value="1"/>
</dbReference>
<dbReference type="Gene3D" id="3.50.50.60">
    <property type="entry name" value="FAD/NAD(P)-binding domain"/>
    <property type="match status" value="1"/>
</dbReference>
<comment type="caution">
    <text evidence="2">The sequence shown here is derived from an EMBL/GenBank/DDBJ whole genome shotgun (WGS) entry which is preliminary data.</text>
</comment>
<dbReference type="EMBL" id="JAXIVS010000001">
    <property type="protein sequence ID" value="MDY7224782.1"/>
    <property type="molecule type" value="Genomic_DNA"/>
</dbReference>
<reference evidence="2 3" key="1">
    <citation type="submission" date="2023-12" db="EMBL/GenBank/DDBJ databases">
        <title>the genome sequence of Hyalangium sp. s54d21.</title>
        <authorList>
            <person name="Zhang X."/>
        </authorList>
    </citation>
    <scope>NUCLEOTIDE SEQUENCE [LARGE SCALE GENOMIC DNA]</scope>
    <source>
        <strain evidence="3">s54d21</strain>
    </source>
</reference>
<organism evidence="2 3">
    <name type="scientific">Hyalangium rubrum</name>
    <dbReference type="NCBI Taxonomy" id="3103134"/>
    <lineage>
        <taxon>Bacteria</taxon>
        <taxon>Pseudomonadati</taxon>
        <taxon>Myxococcota</taxon>
        <taxon>Myxococcia</taxon>
        <taxon>Myxococcales</taxon>
        <taxon>Cystobacterineae</taxon>
        <taxon>Archangiaceae</taxon>
        <taxon>Hyalangium</taxon>
    </lineage>
</organism>
<dbReference type="Proteomes" id="UP001291309">
    <property type="component" value="Unassembled WGS sequence"/>
</dbReference>
<evidence type="ECO:0000313" key="3">
    <source>
        <dbReference type="Proteomes" id="UP001291309"/>
    </source>
</evidence>
<feature type="region of interest" description="Disordered" evidence="1">
    <location>
        <begin position="1"/>
        <end position="30"/>
    </location>
</feature>
<name>A0ABU5GV55_9BACT</name>
<proteinExistence type="predicted"/>
<sequence>MADHFTSVTIIERDQLPDAPGPRKGVPQSRQTHAILERGAQIIAGFFPGFWEEMLVEGSVPLDSGQDMAWFHHGAWKARLAGGPTTYGQSRTLLEFHVRRRLLKDCAHVRVLRGDVAGLLHDATNQQITGVRVNGEDGNVAPLEAELVVDASGRGTRAPRWLEELGYGRPPMAQVRIDVCYASRIVEPPPGARDWKAMMVYGKAPHEKRMGFIFPIEGGRWNLTVAGYHGDHPTADEEGFLEFARSVHHPDYFAAMQDARPISPIAMHKVPTDQRYYYERMARFPDGFITVGDAICSFNPLFGQGMTTASLGALTLSECLAERAPGQGKGLSRDFQKRTTRYNDAAWAQVTGEDFRFSETEGERPPMIKVLHWYTRQIMELCSVDASVQRRMLPVTHMQAGMEVILSPSMMVKALMWGVGLRGNRALVVSHPPPIRFQSPPNEVRVAGA</sequence>
<gene>
    <name evidence="2" type="ORF">SYV04_00240</name>
</gene>
<evidence type="ECO:0000256" key="1">
    <source>
        <dbReference type="SAM" id="MobiDB-lite"/>
    </source>
</evidence>
<dbReference type="PANTHER" id="PTHR43422:SF3">
    <property type="entry name" value="THIAMINE THIAZOLE SYNTHASE"/>
    <property type="match status" value="1"/>
</dbReference>
<accession>A0ABU5GV55</accession>
<dbReference type="InterPro" id="IPR036188">
    <property type="entry name" value="FAD/NAD-bd_sf"/>
</dbReference>
<evidence type="ECO:0000313" key="2">
    <source>
        <dbReference type="EMBL" id="MDY7224782.1"/>
    </source>
</evidence>
<dbReference type="SUPFAM" id="SSF51905">
    <property type="entry name" value="FAD/NAD(P)-binding domain"/>
    <property type="match status" value="1"/>
</dbReference>
<protein>
    <submittedName>
        <fullName evidence="2">Uncharacterized protein</fullName>
    </submittedName>
</protein>
<keyword evidence="3" id="KW-1185">Reference proteome</keyword>